<name>A0ABS5TWP2_9CELL</name>
<evidence type="ECO:0000259" key="2">
    <source>
        <dbReference type="Pfam" id="PF01337"/>
    </source>
</evidence>
<dbReference type="SUPFAM" id="SSF52038">
    <property type="entry name" value="Barstar-related"/>
    <property type="match status" value="1"/>
</dbReference>
<sequence>MGGLFDEVSAALQFPYYFGENWPAFDECLADMDWLPLQVGIVVTVLDAVEVLSDEPSAELGTLARTIAHASETYAEPIASGEWWDRPALPFHVVLQAREDQEGLVRARWGASGAMLSVLG</sequence>
<proteinExistence type="inferred from homology"/>
<dbReference type="InterPro" id="IPR035905">
    <property type="entry name" value="Barstar-like_sf"/>
</dbReference>
<keyword evidence="4" id="KW-1185">Reference proteome</keyword>
<dbReference type="Pfam" id="PF01337">
    <property type="entry name" value="Barstar"/>
    <property type="match status" value="1"/>
</dbReference>
<organism evidence="3 4">
    <name type="scientific">Cellulomonas fulva</name>
    <dbReference type="NCBI Taxonomy" id="2835530"/>
    <lineage>
        <taxon>Bacteria</taxon>
        <taxon>Bacillati</taxon>
        <taxon>Actinomycetota</taxon>
        <taxon>Actinomycetes</taxon>
        <taxon>Micrococcales</taxon>
        <taxon>Cellulomonadaceae</taxon>
        <taxon>Cellulomonas</taxon>
    </lineage>
</organism>
<evidence type="ECO:0000313" key="3">
    <source>
        <dbReference type="EMBL" id="MBT0993545.1"/>
    </source>
</evidence>
<dbReference type="Gene3D" id="3.30.370.10">
    <property type="entry name" value="Barstar-like"/>
    <property type="match status" value="1"/>
</dbReference>
<evidence type="ECO:0000256" key="1">
    <source>
        <dbReference type="ARBA" id="ARBA00006845"/>
    </source>
</evidence>
<dbReference type="EMBL" id="JAHBOH010000001">
    <property type="protein sequence ID" value="MBT0993545.1"/>
    <property type="molecule type" value="Genomic_DNA"/>
</dbReference>
<protein>
    <submittedName>
        <fullName evidence="3">Barstar family protein</fullName>
    </submittedName>
</protein>
<comment type="caution">
    <text evidence="3">The sequence shown here is derived from an EMBL/GenBank/DDBJ whole genome shotgun (WGS) entry which is preliminary data.</text>
</comment>
<evidence type="ECO:0000313" key="4">
    <source>
        <dbReference type="Proteomes" id="UP000722125"/>
    </source>
</evidence>
<gene>
    <name evidence="3" type="ORF">KIN34_04505</name>
</gene>
<dbReference type="Proteomes" id="UP000722125">
    <property type="component" value="Unassembled WGS sequence"/>
</dbReference>
<accession>A0ABS5TWP2</accession>
<reference evidence="3 4" key="1">
    <citation type="submission" date="2021-05" db="EMBL/GenBank/DDBJ databases">
        <title>Description of Cellulomonas sp. DKR-3 sp. nov.</title>
        <authorList>
            <person name="Dahal R.H."/>
            <person name="Chaudhary D.K."/>
        </authorList>
    </citation>
    <scope>NUCLEOTIDE SEQUENCE [LARGE SCALE GENOMIC DNA]</scope>
    <source>
        <strain evidence="3 4">DKR-3</strain>
    </source>
</reference>
<feature type="domain" description="Barstar (barnase inhibitor)" evidence="2">
    <location>
        <begin position="3"/>
        <end position="76"/>
    </location>
</feature>
<comment type="similarity">
    <text evidence="1">Belongs to the barstar family.</text>
</comment>
<dbReference type="InterPro" id="IPR000468">
    <property type="entry name" value="Barstar"/>
</dbReference>